<dbReference type="EMBL" id="MSIE01000018">
    <property type="protein sequence ID" value="OLF17299.1"/>
    <property type="molecule type" value="Genomic_DNA"/>
</dbReference>
<dbReference type="AlphaFoldDB" id="A0A1Q8CSF2"/>
<protein>
    <submittedName>
        <fullName evidence="1">Uncharacterized protein</fullName>
    </submittedName>
</protein>
<dbReference type="OrthoDB" id="3631755at2"/>
<gene>
    <name evidence="1" type="ORF">BU204_11800</name>
</gene>
<proteinExistence type="predicted"/>
<reference evidence="1 2" key="1">
    <citation type="submission" date="2016-12" db="EMBL/GenBank/DDBJ databases">
        <title>The draft genome sequence of Actinophytocola sp. 11-183.</title>
        <authorList>
            <person name="Wang W."/>
            <person name="Yuan L."/>
        </authorList>
    </citation>
    <scope>NUCLEOTIDE SEQUENCE [LARGE SCALE GENOMIC DNA]</scope>
    <source>
        <strain evidence="1 2">11-183</strain>
    </source>
</reference>
<dbReference type="Proteomes" id="UP000185596">
    <property type="component" value="Unassembled WGS sequence"/>
</dbReference>
<comment type="caution">
    <text evidence="1">The sequence shown here is derived from an EMBL/GenBank/DDBJ whole genome shotgun (WGS) entry which is preliminary data.</text>
</comment>
<accession>A0A1Q8CSF2</accession>
<keyword evidence="2" id="KW-1185">Reference proteome</keyword>
<name>A0A1Q8CSF2_9PSEU</name>
<organism evidence="1 2">
    <name type="scientific">Actinophytocola xanthii</name>
    <dbReference type="NCBI Taxonomy" id="1912961"/>
    <lineage>
        <taxon>Bacteria</taxon>
        <taxon>Bacillati</taxon>
        <taxon>Actinomycetota</taxon>
        <taxon>Actinomycetes</taxon>
        <taxon>Pseudonocardiales</taxon>
        <taxon>Pseudonocardiaceae</taxon>
    </lineage>
</organism>
<dbReference type="RefSeq" id="WP_075125674.1">
    <property type="nucleotide sequence ID" value="NZ_MSIE01000018.1"/>
</dbReference>
<dbReference type="STRING" id="1912961.BU204_11800"/>
<evidence type="ECO:0000313" key="2">
    <source>
        <dbReference type="Proteomes" id="UP000185596"/>
    </source>
</evidence>
<evidence type="ECO:0000313" key="1">
    <source>
        <dbReference type="EMBL" id="OLF17299.1"/>
    </source>
</evidence>
<sequence length="67" mass="7755">MAHQLDRTLEDLDKAMAQLRQAIREVPARRRAFKANHDRMARRVAELTVALSDSRSVIASEGKRRKR</sequence>